<sequence>MKSKKKSFIQKMQKAGVYIMFSLLLVSMVKPLAAQNDVMLQAFYWDVPVDAEKKKGLWWNNLSNKSIDFKNWGITGIWVPSPSKGNWGIIDMGYGIYDHYDLGNYYQKGSVETRFGSRAELENMIATMHDTSNGLPKVDVYADIILNHIYSGDDDAEVNPAVKQYVFDEAYRNGQQYVPYPTNEITWVIPNAQAGDYYIKIKGYYLNYNTSYQNRAYDIQIDYNDSGFNNNYSWETEPNNGGGDFNVFPGSGNTVRAFINYEGDIDEFRVTAPGNKDIIIKLTSRIQSGENWYWGDQTRGYYPFEIWFNGQNIASTQLQAVTNTGLSFPHKTGVGEQNWTWNYTHFHPVDEFDWLGDWGMGDEIITNTKGFGNDLNTFDPAIQQRMNEWGAWMADVINFDGFRLDFVRGFQESYVASWINSLPLLNGEQRYIVGEYWGSAAAINSWVNNVGSYGAATDAFDFPLKATLTDMCNGDASFNMNWLNHAGIVRNNDGNHLPGTSVVTFLENHDTGKEHDKWVTKDWHLGYAYILTHEGRPCLFYPHLYGVTLLDKDDASKQVTTPAWVQDEIIKLIDVRKTYLDGVISVLSQTGNPYPASNTNDVYVARRQGNGVKDGAIIVLNNSNTTKGLWVDATPSGWSNWSNQTLVNAFNNNISTQVYGDGRVWVEAPARSYAIYVLSSDYINNNGLKTTVELKTTENKSFDNFSEIKIYPNPIKPGQPLYVAGNITGLVDIEIFDTFSRPIANFSHVVDHGEKIRIDYEHVKRCEAGCIVRINNKKQSLATVIVTN</sequence>
<dbReference type="PANTHER" id="PTHR43447">
    <property type="entry name" value="ALPHA-AMYLASE"/>
    <property type="match status" value="1"/>
</dbReference>
<dbReference type="SUPFAM" id="SSF51445">
    <property type="entry name" value="(Trans)glycosidases"/>
    <property type="match status" value="1"/>
</dbReference>
<dbReference type="Proteomes" id="UP000295221">
    <property type="component" value="Unassembled WGS sequence"/>
</dbReference>
<protein>
    <submittedName>
        <fullName evidence="3">Alpha-amylase</fullName>
    </submittedName>
</protein>
<accession>A0A4R2GL80</accession>
<keyword evidence="4" id="KW-1185">Reference proteome</keyword>
<organism evidence="3 4">
    <name type="scientific">Natronoflexus pectinivorans</name>
    <dbReference type="NCBI Taxonomy" id="682526"/>
    <lineage>
        <taxon>Bacteria</taxon>
        <taxon>Pseudomonadati</taxon>
        <taxon>Bacteroidota</taxon>
        <taxon>Bacteroidia</taxon>
        <taxon>Marinilabiliales</taxon>
        <taxon>Marinilabiliaceae</taxon>
        <taxon>Natronoflexus</taxon>
    </lineage>
</organism>
<dbReference type="Gene3D" id="2.60.120.380">
    <property type="match status" value="1"/>
</dbReference>
<feature type="domain" description="Glycosyl hydrolase family 13 catalytic" evidence="2">
    <location>
        <begin position="37"/>
        <end position="576"/>
    </location>
</feature>
<dbReference type="EMBL" id="SLWK01000002">
    <property type="protein sequence ID" value="TCO09714.1"/>
    <property type="molecule type" value="Genomic_DNA"/>
</dbReference>
<comment type="caution">
    <text evidence="3">The sequence shown here is derived from an EMBL/GenBank/DDBJ whole genome shotgun (WGS) entry which is preliminary data.</text>
</comment>
<dbReference type="SMART" id="SM00642">
    <property type="entry name" value="Aamy"/>
    <property type="match status" value="1"/>
</dbReference>
<reference evidence="3 4" key="1">
    <citation type="submission" date="2019-03" db="EMBL/GenBank/DDBJ databases">
        <title>Genomic Encyclopedia of Type Strains, Phase IV (KMG-IV): sequencing the most valuable type-strain genomes for metagenomic binning, comparative biology and taxonomic classification.</title>
        <authorList>
            <person name="Goeker M."/>
        </authorList>
    </citation>
    <scope>NUCLEOTIDE SEQUENCE [LARGE SCALE GENOMIC DNA]</scope>
    <source>
        <strain evidence="3 4">DSM 24179</strain>
    </source>
</reference>
<gene>
    <name evidence="3" type="ORF">EV194_102140</name>
</gene>
<evidence type="ECO:0000313" key="4">
    <source>
        <dbReference type="Proteomes" id="UP000295221"/>
    </source>
</evidence>
<dbReference type="Gene3D" id="2.60.40.1180">
    <property type="entry name" value="Golgi alpha-mannosidase II"/>
    <property type="match status" value="1"/>
</dbReference>
<dbReference type="InterPro" id="IPR017853">
    <property type="entry name" value="GH"/>
</dbReference>
<evidence type="ECO:0000259" key="2">
    <source>
        <dbReference type="SMART" id="SM00642"/>
    </source>
</evidence>
<feature type="chain" id="PRO_5020895871" evidence="1">
    <location>
        <begin position="34"/>
        <end position="788"/>
    </location>
</feature>
<proteinExistence type="predicted"/>
<dbReference type="InterPro" id="IPR006047">
    <property type="entry name" value="GH13_cat_dom"/>
</dbReference>
<dbReference type="InterPro" id="IPR013780">
    <property type="entry name" value="Glyco_hydro_b"/>
</dbReference>
<dbReference type="GO" id="GO:0005975">
    <property type="term" value="P:carbohydrate metabolic process"/>
    <property type="evidence" value="ECO:0007669"/>
    <property type="project" value="InterPro"/>
</dbReference>
<evidence type="ECO:0000313" key="3">
    <source>
        <dbReference type="EMBL" id="TCO09714.1"/>
    </source>
</evidence>
<evidence type="ECO:0000256" key="1">
    <source>
        <dbReference type="SAM" id="SignalP"/>
    </source>
</evidence>
<keyword evidence="1" id="KW-0732">Signal</keyword>
<dbReference type="RefSeq" id="WP_207915904.1">
    <property type="nucleotide sequence ID" value="NZ_SLWK01000002.1"/>
</dbReference>
<dbReference type="Gene3D" id="3.20.20.80">
    <property type="entry name" value="Glycosidases"/>
    <property type="match status" value="2"/>
</dbReference>
<dbReference type="AlphaFoldDB" id="A0A4R2GL80"/>
<name>A0A4R2GL80_9BACT</name>
<feature type="signal peptide" evidence="1">
    <location>
        <begin position="1"/>
        <end position="33"/>
    </location>
</feature>